<evidence type="ECO:0000313" key="1">
    <source>
        <dbReference type="EMBL" id="MPC68906.1"/>
    </source>
</evidence>
<protein>
    <submittedName>
        <fullName evidence="1">Uncharacterized protein</fullName>
    </submittedName>
</protein>
<name>A0A5B7HG18_PORTR</name>
<reference evidence="1 2" key="1">
    <citation type="submission" date="2019-05" db="EMBL/GenBank/DDBJ databases">
        <title>Another draft genome of Portunus trituberculatus and its Hox gene families provides insights of decapod evolution.</title>
        <authorList>
            <person name="Jeong J.-H."/>
            <person name="Song I."/>
            <person name="Kim S."/>
            <person name="Choi T."/>
            <person name="Kim D."/>
            <person name="Ryu S."/>
            <person name="Kim W."/>
        </authorList>
    </citation>
    <scope>NUCLEOTIDE SEQUENCE [LARGE SCALE GENOMIC DNA]</scope>
    <source>
        <tissue evidence="1">Muscle</tissue>
    </source>
</reference>
<accession>A0A5B7HG18</accession>
<dbReference type="EMBL" id="VSRR010028578">
    <property type="protein sequence ID" value="MPC68906.1"/>
    <property type="molecule type" value="Genomic_DNA"/>
</dbReference>
<dbReference type="AlphaFoldDB" id="A0A5B7HG18"/>
<comment type="caution">
    <text evidence="1">The sequence shown here is derived from an EMBL/GenBank/DDBJ whole genome shotgun (WGS) entry which is preliminary data.</text>
</comment>
<keyword evidence="2" id="KW-1185">Reference proteome</keyword>
<evidence type="ECO:0000313" key="2">
    <source>
        <dbReference type="Proteomes" id="UP000324222"/>
    </source>
</evidence>
<gene>
    <name evidence="1" type="ORF">E2C01_063117</name>
</gene>
<sequence>MGGSGIFIGNFYPREDGLVRKRRKEGRDLFMMRWRDEGSWWRWSLEFLTSCSPGRSSVRPYPCGCFWKL</sequence>
<dbReference type="Proteomes" id="UP000324222">
    <property type="component" value="Unassembled WGS sequence"/>
</dbReference>
<organism evidence="1 2">
    <name type="scientific">Portunus trituberculatus</name>
    <name type="common">Swimming crab</name>
    <name type="synonym">Neptunus trituberculatus</name>
    <dbReference type="NCBI Taxonomy" id="210409"/>
    <lineage>
        <taxon>Eukaryota</taxon>
        <taxon>Metazoa</taxon>
        <taxon>Ecdysozoa</taxon>
        <taxon>Arthropoda</taxon>
        <taxon>Crustacea</taxon>
        <taxon>Multicrustacea</taxon>
        <taxon>Malacostraca</taxon>
        <taxon>Eumalacostraca</taxon>
        <taxon>Eucarida</taxon>
        <taxon>Decapoda</taxon>
        <taxon>Pleocyemata</taxon>
        <taxon>Brachyura</taxon>
        <taxon>Eubrachyura</taxon>
        <taxon>Portunoidea</taxon>
        <taxon>Portunidae</taxon>
        <taxon>Portuninae</taxon>
        <taxon>Portunus</taxon>
    </lineage>
</organism>
<proteinExistence type="predicted"/>